<dbReference type="Proteomes" id="UP000724874">
    <property type="component" value="Unassembled WGS sequence"/>
</dbReference>
<dbReference type="Pfam" id="PF13391">
    <property type="entry name" value="HNH_2"/>
    <property type="match status" value="1"/>
</dbReference>
<accession>A0A9P5NGX6</accession>
<evidence type="ECO:0000313" key="3">
    <source>
        <dbReference type="Proteomes" id="UP000724874"/>
    </source>
</evidence>
<feature type="domain" description="HNH nuclease" evidence="1">
    <location>
        <begin position="49"/>
        <end position="116"/>
    </location>
</feature>
<evidence type="ECO:0000259" key="1">
    <source>
        <dbReference type="Pfam" id="PF13391"/>
    </source>
</evidence>
<sequence>MMNLEEFKFTPENPSYPTFAHPPTPQSYRSLSFKQGIDMRDEIDGKQCCIVCGTTLSLRHAHILPPEDVAGHFIWLKLKETQEIPQWVQGVEEEPRNGLSLCATHHVAFDNYQFYIRYVPSPLDRFILINISTHPDLAQFHGKAIFLNPAHHIVPFPQLLYIHEYSARAQYASLDSPAISSTVVYPNWLRFSGGAFARVVR</sequence>
<comment type="caution">
    <text evidence="2">The sequence shown here is derived from an EMBL/GenBank/DDBJ whole genome shotgun (WGS) entry which is preliminary data.</text>
</comment>
<dbReference type="OrthoDB" id="2124139at2759"/>
<proteinExistence type="predicted"/>
<dbReference type="AlphaFoldDB" id="A0A9P5NGX6"/>
<dbReference type="InterPro" id="IPR003615">
    <property type="entry name" value="HNH_nuc"/>
</dbReference>
<protein>
    <recommendedName>
        <fullName evidence="1">HNH nuclease domain-containing protein</fullName>
    </recommendedName>
</protein>
<name>A0A9P5NGX6_GYMJU</name>
<evidence type="ECO:0000313" key="2">
    <source>
        <dbReference type="EMBL" id="KAF8882916.1"/>
    </source>
</evidence>
<keyword evidence="3" id="KW-1185">Reference proteome</keyword>
<organism evidence="2 3">
    <name type="scientific">Gymnopilus junonius</name>
    <name type="common">Spectacular rustgill mushroom</name>
    <name type="synonym">Gymnopilus spectabilis subsp. junonius</name>
    <dbReference type="NCBI Taxonomy" id="109634"/>
    <lineage>
        <taxon>Eukaryota</taxon>
        <taxon>Fungi</taxon>
        <taxon>Dikarya</taxon>
        <taxon>Basidiomycota</taxon>
        <taxon>Agaricomycotina</taxon>
        <taxon>Agaricomycetes</taxon>
        <taxon>Agaricomycetidae</taxon>
        <taxon>Agaricales</taxon>
        <taxon>Agaricineae</taxon>
        <taxon>Hymenogastraceae</taxon>
        <taxon>Gymnopilus</taxon>
    </lineage>
</organism>
<gene>
    <name evidence="2" type="ORF">CPB84DRAFT_1790495</name>
</gene>
<reference evidence="2" key="1">
    <citation type="submission" date="2020-11" db="EMBL/GenBank/DDBJ databases">
        <authorList>
            <consortium name="DOE Joint Genome Institute"/>
            <person name="Ahrendt S."/>
            <person name="Riley R."/>
            <person name="Andreopoulos W."/>
            <person name="LaButti K."/>
            <person name="Pangilinan J."/>
            <person name="Ruiz-duenas F.J."/>
            <person name="Barrasa J.M."/>
            <person name="Sanchez-Garcia M."/>
            <person name="Camarero S."/>
            <person name="Miyauchi S."/>
            <person name="Serrano A."/>
            <person name="Linde D."/>
            <person name="Babiker R."/>
            <person name="Drula E."/>
            <person name="Ayuso-Fernandez I."/>
            <person name="Pacheco R."/>
            <person name="Padilla G."/>
            <person name="Ferreira P."/>
            <person name="Barriuso J."/>
            <person name="Kellner H."/>
            <person name="Castanera R."/>
            <person name="Alfaro M."/>
            <person name="Ramirez L."/>
            <person name="Pisabarro A.G."/>
            <person name="Kuo A."/>
            <person name="Tritt A."/>
            <person name="Lipzen A."/>
            <person name="He G."/>
            <person name="Yan M."/>
            <person name="Ng V."/>
            <person name="Cullen D."/>
            <person name="Martin F."/>
            <person name="Rosso M.-N."/>
            <person name="Henrissat B."/>
            <person name="Hibbett D."/>
            <person name="Martinez A.T."/>
            <person name="Grigoriev I.V."/>
        </authorList>
    </citation>
    <scope>NUCLEOTIDE SEQUENCE</scope>
    <source>
        <strain evidence="2">AH 44721</strain>
    </source>
</reference>
<dbReference type="EMBL" id="JADNYJ010000119">
    <property type="protein sequence ID" value="KAF8882916.1"/>
    <property type="molecule type" value="Genomic_DNA"/>
</dbReference>